<dbReference type="Pfam" id="PF00015">
    <property type="entry name" value="MCPsignal"/>
    <property type="match status" value="1"/>
</dbReference>
<keyword evidence="6" id="KW-1185">Reference proteome</keyword>
<dbReference type="Proteomes" id="UP000604737">
    <property type="component" value="Unassembled WGS sequence"/>
</dbReference>
<evidence type="ECO:0000256" key="1">
    <source>
        <dbReference type="ARBA" id="ARBA00023224"/>
    </source>
</evidence>
<proteinExistence type="predicted"/>
<keyword evidence="3" id="KW-1133">Transmembrane helix</keyword>
<feature type="transmembrane region" description="Helical" evidence="3">
    <location>
        <begin position="72"/>
        <end position="89"/>
    </location>
</feature>
<gene>
    <name evidence="5" type="ORF">GCM10007350_00780</name>
</gene>
<dbReference type="EMBL" id="BMYO01000001">
    <property type="protein sequence ID" value="GHD55309.1"/>
    <property type="molecule type" value="Genomic_DNA"/>
</dbReference>
<dbReference type="Gene3D" id="1.10.287.950">
    <property type="entry name" value="Methyl-accepting chemotaxis protein"/>
    <property type="match status" value="1"/>
</dbReference>
<keyword evidence="1 2" id="KW-0807">Transducer</keyword>
<feature type="transmembrane region" description="Helical" evidence="3">
    <location>
        <begin position="25"/>
        <end position="41"/>
    </location>
</feature>
<sequence>MLLCVLAGLFVVSLGLAPWHDSWPSALAIGLPALLGPWLLYRAQPGGLLVRLANAAALMAFAALQIHQSRGMLEFHFSIFCLLAFLLYYRDWRPIVFAAALIAVHHVAASFMQAAQMPVFAFPANQFSLWRVAVHAAFVVVETAVLCLLAYRMAQDQRAGYAVAAHSELISQGDLVTRMDERVGGAELAHSVHRMQDQLAALIREVVVLSHRIDRDCGTLSRLAGESASNSAGRVRHVGTLAADIQRLSRTAATLADNADRSAVLAGRATALAREGGRVIGDSASEMQVIASQLDHTAGQVEALVEQTDLIGRIVGVIKDIAEQTNLLALNAAIEAARAGEQGRGFAVVADEVRKLAERTTSATGEINAMIADIQTSKLAALEGMQTALKRVENGQHLAQQAGSAIGEIDAAVHDSAQLVTAMRGELQQQASESGRVEAELQSLVAAAHHGDGITAETATLARDLEDIAGSVRNNVGRFRI</sequence>
<evidence type="ECO:0000256" key="2">
    <source>
        <dbReference type="PROSITE-ProRule" id="PRU00284"/>
    </source>
</evidence>
<dbReference type="SUPFAM" id="SSF58104">
    <property type="entry name" value="Methyl-accepting chemotaxis protein (MCP) signaling domain"/>
    <property type="match status" value="1"/>
</dbReference>
<feature type="transmembrane region" description="Helical" evidence="3">
    <location>
        <begin position="127"/>
        <end position="151"/>
    </location>
</feature>
<keyword evidence="3" id="KW-0472">Membrane</keyword>
<comment type="caution">
    <text evidence="5">The sequence shown here is derived from an EMBL/GenBank/DDBJ whole genome shotgun (WGS) entry which is preliminary data.</text>
</comment>
<keyword evidence="3" id="KW-0812">Transmembrane</keyword>
<feature type="domain" description="Methyl-accepting transducer" evidence="4">
    <location>
        <begin position="209"/>
        <end position="445"/>
    </location>
</feature>
<dbReference type="InterPro" id="IPR004089">
    <property type="entry name" value="MCPsignal_dom"/>
</dbReference>
<dbReference type="PROSITE" id="PS50111">
    <property type="entry name" value="CHEMOTAXIS_TRANSDUC_2"/>
    <property type="match status" value="1"/>
</dbReference>
<name>A0ABQ3GW49_9NEIS</name>
<evidence type="ECO:0000256" key="3">
    <source>
        <dbReference type="SAM" id="Phobius"/>
    </source>
</evidence>
<evidence type="ECO:0000313" key="6">
    <source>
        <dbReference type="Proteomes" id="UP000604737"/>
    </source>
</evidence>
<dbReference type="PANTHER" id="PTHR32089:SF112">
    <property type="entry name" value="LYSOZYME-LIKE PROTEIN-RELATED"/>
    <property type="match status" value="1"/>
</dbReference>
<dbReference type="SMART" id="SM00283">
    <property type="entry name" value="MA"/>
    <property type="match status" value="1"/>
</dbReference>
<accession>A0ABQ3GW49</accession>
<evidence type="ECO:0000259" key="4">
    <source>
        <dbReference type="PROSITE" id="PS50111"/>
    </source>
</evidence>
<organism evidence="5 6">
    <name type="scientific">Jeongeupia chitinilytica</name>
    <dbReference type="NCBI Taxonomy" id="1041641"/>
    <lineage>
        <taxon>Bacteria</taxon>
        <taxon>Pseudomonadati</taxon>
        <taxon>Pseudomonadota</taxon>
        <taxon>Betaproteobacteria</taxon>
        <taxon>Neisseriales</taxon>
        <taxon>Chitinibacteraceae</taxon>
        <taxon>Jeongeupia</taxon>
    </lineage>
</organism>
<protein>
    <submittedName>
        <fullName evidence="5">Methyl-accepting chemotaxis protein</fullName>
    </submittedName>
</protein>
<feature type="transmembrane region" description="Helical" evidence="3">
    <location>
        <begin position="48"/>
        <end position="66"/>
    </location>
</feature>
<evidence type="ECO:0000313" key="5">
    <source>
        <dbReference type="EMBL" id="GHD55309.1"/>
    </source>
</evidence>
<reference evidence="6" key="1">
    <citation type="journal article" date="2019" name="Int. J. Syst. Evol. Microbiol.">
        <title>The Global Catalogue of Microorganisms (GCM) 10K type strain sequencing project: providing services to taxonomists for standard genome sequencing and annotation.</title>
        <authorList>
            <consortium name="The Broad Institute Genomics Platform"/>
            <consortium name="The Broad Institute Genome Sequencing Center for Infectious Disease"/>
            <person name="Wu L."/>
            <person name="Ma J."/>
        </authorList>
    </citation>
    <scope>NUCLEOTIDE SEQUENCE [LARGE SCALE GENOMIC DNA]</scope>
    <source>
        <strain evidence="6">KCTC 23701</strain>
    </source>
</reference>
<dbReference type="CDD" id="cd11386">
    <property type="entry name" value="MCP_signal"/>
    <property type="match status" value="1"/>
</dbReference>
<dbReference type="PANTHER" id="PTHR32089">
    <property type="entry name" value="METHYL-ACCEPTING CHEMOTAXIS PROTEIN MCPB"/>
    <property type="match status" value="1"/>
</dbReference>
<feature type="transmembrane region" description="Helical" evidence="3">
    <location>
        <begin position="96"/>
        <end position="115"/>
    </location>
</feature>